<comment type="caution">
    <text evidence="1">The sequence shown here is derived from an EMBL/GenBank/DDBJ whole genome shotgun (WGS) entry which is preliminary data.</text>
</comment>
<gene>
    <name evidence="1" type="ORF">Goarm_000638</name>
</gene>
<keyword evidence="2" id="KW-1185">Reference proteome</keyword>
<reference evidence="1 2" key="1">
    <citation type="journal article" date="2019" name="Genome Biol. Evol.">
        <title>Insights into the evolution of the New World diploid cottons (Gossypium, subgenus Houzingenia) based on genome sequencing.</title>
        <authorList>
            <person name="Grover C.E."/>
            <person name="Arick M.A. 2nd"/>
            <person name="Thrash A."/>
            <person name="Conover J.L."/>
            <person name="Sanders W.S."/>
            <person name="Peterson D.G."/>
            <person name="Frelichowski J.E."/>
            <person name="Scheffler J.A."/>
            <person name="Scheffler B.E."/>
            <person name="Wendel J.F."/>
        </authorList>
    </citation>
    <scope>NUCLEOTIDE SEQUENCE [LARGE SCALE GENOMIC DNA]</scope>
    <source>
        <strain evidence="1">6</strain>
        <tissue evidence="1">Leaf</tissue>
    </source>
</reference>
<proteinExistence type="predicted"/>
<protein>
    <submittedName>
        <fullName evidence="1">Uncharacterized protein</fullName>
    </submittedName>
</protein>
<name>A0A7J9KAG4_9ROSI</name>
<dbReference type="AlphaFoldDB" id="A0A7J9KAG4"/>
<feature type="non-terminal residue" evidence="1">
    <location>
        <position position="48"/>
    </location>
</feature>
<evidence type="ECO:0000313" key="2">
    <source>
        <dbReference type="Proteomes" id="UP000593575"/>
    </source>
</evidence>
<evidence type="ECO:0000313" key="1">
    <source>
        <dbReference type="EMBL" id="MBA0843450.1"/>
    </source>
</evidence>
<accession>A0A7J9KAG4</accession>
<dbReference type="Proteomes" id="UP000593575">
    <property type="component" value="Unassembled WGS sequence"/>
</dbReference>
<sequence>MLRSPEQNVVGEGTSNVVEGAGWTDRNVQVYTIITSNKVTSKCRVIVP</sequence>
<dbReference type="EMBL" id="JABFAE010000013">
    <property type="protein sequence ID" value="MBA0843450.1"/>
    <property type="molecule type" value="Genomic_DNA"/>
</dbReference>
<organism evidence="1 2">
    <name type="scientific">Gossypium armourianum</name>
    <dbReference type="NCBI Taxonomy" id="34283"/>
    <lineage>
        <taxon>Eukaryota</taxon>
        <taxon>Viridiplantae</taxon>
        <taxon>Streptophyta</taxon>
        <taxon>Embryophyta</taxon>
        <taxon>Tracheophyta</taxon>
        <taxon>Spermatophyta</taxon>
        <taxon>Magnoliopsida</taxon>
        <taxon>eudicotyledons</taxon>
        <taxon>Gunneridae</taxon>
        <taxon>Pentapetalae</taxon>
        <taxon>rosids</taxon>
        <taxon>malvids</taxon>
        <taxon>Malvales</taxon>
        <taxon>Malvaceae</taxon>
        <taxon>Malvoideae</taxon>
        <taxon>Gossypium</taxon>
    </lineage>
</organism>